<organism evidence="2 3">
    <name type="scientific">Brevibacillus agri</name>
    <dbReference type="NCBI Taxonomy" id="51101"/>
    <lineage>
        <taxon>Bacteria</taxon>
        <taxon>Bacillati</taxon>
        <taxon>Bacillota</taxon>
        <taxon>Bacilli</taxon>
        <taxon>Bacillales</taxon>
        <taxon>Paenibacillaceae</taxon>
        <taxon>Brevibacillus</taxon>
    </lineage>
</organism>
<dbReference type="OrthoDB" id="2474512at2"/>
<dbReference type="GeneID" id="82809386"/>
<dbReference type="RefSeq" id="WP_122952404.1">
    <property type="nucleotide sequence ID" value="NZ_BJOD01000046.1"/>
</dbReference>
<reference evidence="2 3" key="1">
    <citation type="submission" date="2018-10" db="EMBL/GenBank/DDBJ databases">
        <title>Phylogenomics of Brevibacillus.</title>
        <authorList>
            <person name="Dunlap C."/>
        </authorList>
    </citation>
    <scope>NUCLEOTIDE SEQUENCE [LARGE SCALE GENOMIC DNA]</scope>
    <source>
        <strain evidence="2 3">NRRL NRS 1219</strain>
    </source>
</reference>
<evidence type="ECO:0000313" key="3">
    <source>
        <dbReference type="Proteomes" id="UP000276178"/>
    </source>
</evidence>
<evidence type="ECO:0000313" key="4">
    <source>
        <dbReference type="Proteomes" id="UP000317180"/>
    </source>
</evidence>
<dbReference type="EMBL" id="BJOD01000046">
    <property type="protein sequence ID" value="GED27671.1"/>
    <property type="molecule type" value="Genomic_DNA"/>
</dbReference>
<keyword evidence="4" id="KW-1185">Reference proteome</keyword>
<protein>
    <submittedName>
        <fullName evidence="2">Uncharacterized protein</fullName>
    </submittedName>
</protein>
<dbReference type="Proteomes" id="UP000317180">
    <property type="component" value="Unassembled WGS sequence"/>
</dbReference>
<gene>
    <name evidence="1" type="ORF">BAG01nite_37730</name>
    <name evidence="2" type="ORF">EB820_00720</name>
</gene>
<dbReference type="EMBL" id="RHHN01000004">
    <property type="protein sequence ID" value="RNB61563.1"/>
    <property type="molecule type" value="Genomic_DNA"/>
</dbReference>
<name>A0A3M8BE62_9BACL</name>
<sequence>MSDFLFGTVEYFTNDFQACIMNNLTIENPSVIKAHYSKLKDEVIRRSDSPADQEKLLQNLDKAYQRLKINLFGAEDEEHGS</sequence>
<evidence type="ECO:0000313" key="2">
    <source>
        <dbReference type="EMBL" id="RNB61563.1"/>
    </source>
</evidence>
<proteinExistence type="predicted"/>
<dbReference type="Proteomes" id="UP000276178">
    <property type="component" value="Unassembled WGS sequence"/>
</dbReference>
<accession>A0A3M8BE62</accession>
<comment type="caution">
    <text evidence="2">The sequence shown here is derived from an EMBL/GenBank/DDBJ whole genome shotgun (WGS) entry which is preliminary data.</text>
</comment>
<reference evidence="1 4" key="2">
    <citation type="submission" date="2019-06" db="EMBL/GenBank/DDBJ databases">
        <title>Whole genome shotgun sequence of Brevibacillus agri NBRC 15538.</title>
        <authorList>
            <person name="Hosoyama A."/>
            <person name="Uohara A."/>
            <person name="Ohji S."/>
            <person name="Ichikawa N."/>
        </authorList>
    </citation>
    <scope>NUCLEOTIDE SEQUENCE [LARGE SCALE GENOMIC DNA]</scope>
    <source>
        <strain evidence="1 4">NBRC 15538</strain>
    </source>
</reference>
<dbReference type="AlphaFoldDB" id="A0A3M8BE62"/>
<evidence type="ECO:0000313" key="1">
    <source>
        <dbReference type="EMBL" id="GED27671.1"/>
    </source>
</evidence>